<evidence type="ECO:0000256" key="1">
    <source>
        <dbReference type="SAM" id="MobiDB-lite"/>
    </source>
</evidence>
<accession>A0ABT1ITM9</accession>
<feature type="region of interest" description="Disordered" evidence="1">
    <location>
        <begin position="100"/>
        <end position="119"/>
    </location>
</feature>
<keyword evidence="3" id="KW-1185">Reference proteome</keyword>
<dbReference type="Pfam" id="PF16157">
    <property type="entry name" value="DUF4865"/>
    <property type="match status" value="1"/>
</dbReference>
<evidence type="ECO:0008006" key="4">
    <source>
        <dbReference type="Google" id="ProtNLM"/>
    </source>
</evidence>
<evidence type="ECO:0000313" key="3">
    <source>
        <dbReference type="Proteomes" id="UP001206483"/>
    </source>
</evidence>
<dbReference type="InterPro" id="IPR032349">
    <property type="entry name" value="DUF4865"/>
</dbReference>
<proteinExistence type="predicted"/>
<feature type="compositionally biased region" description="Basic and acidic residues" evidence="1">
    <location>
        <begin position="100"/>
        <end position="115"/>
    </location>
</feature>
<evidence type="ECO:0000313" key="2">
    <source>
        <dbReference type="EMBL" id="MCP2308490.1"/>
    </source>
</evidence>
<dbReference type="Proteomes" id="UP001206483">
    <property type="component" value="Unassembled WGS sequence"/>
</dbReference>
<comment type="caution">
    <text evidence="2">The sequence shown here is derived from an EMBL/GenBank/DDBJ whole genome shotgun (WGS) entry which is preliminary data.</text>
</comment>
<name>A0ABT1ITM9_9ACTN</name>
<gene>
    <name evidence="2" type="ORF">FHR36_001614</name>
</gene>
<reference evidence="2 3" key="1">
    <citation type="submission" date="2022-06" db="EMBL/GenBank/DDBJ databases">
        <title>Sequencing the genomes of 1000 actinobacteria strains.</title>
        <authorList>
            <person name="Klenk H.-P."/>
        </authorList>
    </citation>
    <scope>NUCLEOTIDE SEQUENCE [LARGE SCALE GENOMIC DNA]</scope>
    <source>
        <strain evidence="2 3">DSM 41656</strain>
    </source>
</reference>
<dbReference type="EMBL" id="JAMZDX010000002">
    <property type="protein sequence ID" value="MCP2308490.1"/>
    <property type="molecule type" value="Genomic_DNA"/>
</dbReference>
<sequence length="181" mass="20157">MQYEFTLPADYDMGIIRERVAAKGHLLDDFPGLAFKAYLVRERGVAGSPVNQYAPFYLWRTGAGMTEFLRGPGFRTLSADFGRPPVRHWLAAGLHLGPAADREPTTAVREQRPVPETEDAGEALDAALAGLGDRPGLCAAAVALDPERWELTRFTLWHHDAPDHGTRYRVLHLSRPEIRDL</sequence>
<protein>
    <recommendedName>
        <fullName evidence="4">DUF4865 domain-containing protein</fullName>
    </recommendedName>
</protein>
<organism evidence="2 3">
    <name type="scientific">Kitasatospora paracochleata</name>
    <dbReference type="NCBI Taxonomy" id="58354"/>
    <lineage>
        <taxon>Bacteria</taxon>
        <taxon>Bacillati</taxon>
        <taxon>Actinomycetota</taxon>
        <taxon>Actinomycetes</taxon>
        <taxon>Kitasatosporales</taxon>
        <taxon>Streptomycetaceae</taxon>
        <taxon>Kitasatospora</taxon>
    </lineage>
</organism>